<dbReference type="STRING" id="546266.NEIMUCOT_05713"/>
<feature type="transmembrane region" description="Helical" evidence="1">
    <location>
        <begin position="12"/>
        <end position="34"/>
    </location>
</feature>
<evidence type="ECO:0000256" key="1">
    <source>
        <dbReference type="SAM" id="Phobius"/>
    </source>
</evidence>
<reference evidence="2 3" key="1">
    <citation type="submission" date="2009-10" db="EMBL/GenBank/DDBJ databases">
        <authorList>
            <person name="Weinstock G."/>
            <person name="Sodergren E."/>
            <person name="Clifton S."/>
            <person name="Fulton L."/>
            <person name="Fulton B."/>
            <person name="Courtney L."/>
            <person name="Fronick C."/>
            <person name="Harrison M."/>
            <person name="Strong C."/>
            <person name="Farmer C."/>
            <person name="Delahaunty K."/>
            <person name="Markovic C."/>
            <person name="Hall O."/>
            <person name="Minx P."/>
            <person name="Tomlinson C."/>
            <person name="Mitreva M."/>
            <person name="Nelson J."/>
            <person name="Hou S."/>
            <person name="Wollam A."/>
            <person name="Pepin K.H."/>
            <person name="Johnson M."/>
            <person name="Bhonagiri V."/>
            <person name="Nash W.E."/>
            <person name="Warren W."/>
            <person name="Chinwalla A."/>
            <person name="Mardis E.R."/>
            <person name="Wilson R.K."/>
        </authorList>
    </citation>
    <scope>NUCLEOTIDE SEQUENCE [LARGE SCALE GENOMIC DNA]</scope>
    <source>
        <strain evidence="3">ATCC 25996 / DSM 4631 / NCTC 10774 / M26</strain>
    </source>
</reference>
<keyword evidence="1" id="KW-0472">Membrane</keyword>
<evidence type="ECO:0000313" key="3">
    <source>
        <dbReference type="Proteomes" id="UP000003344"/>
    </source>
</evidence>
<comment type="caution">
    <text evidence="2">The sequence shown here is derived from an EMBL/GenBank/DDBJ whole genome shotgun (WGS) entry which is preliminary data.</text>
</comment>
<proteinExistence type="predicted"/>
<organism evidence="2 3">
    <name type="scientific">Neisseria mucosa (strain ATCC 25996 / DSM 4631 / NCTC 10774 / M26)</name>
    <dbReference type="NCBI Taxonomy" id="546266"/>
    <lineage>
        <taxon>Bacteria</taxon>
        <taxon>Pseudomonadati</taxon>
        <taxon>Pseudomonadota</taxon>
        <taxon>Betaproteobacteria</taxon>
        <taxon>Neisseriales</taxon>
        <taxon>Neisseriaceae</taxon>
        <taxon>Neisseria</taxon>
    </lineage>
</organism>
<dbReference type="AlphaFoldDB" id="D2ZYK2"/>
<accession>D2ZYK2</accession>
<gene>
    <name evidence="2" type="ORF">NEIMUCOT_05713</name>
</gene>
<evidence type="ECO:0000313" key="2">
    <source>
        <dbReference type="EMBL" id="EFC87801.1"/>
    </source>
</evidence>
<keyword evidence="1" id="KW-0812">Transmembrane</keyword>
<protein>
    <submittedName>
        <fullName evidence="2">Uncharacterized protein</fullName>
    </submittedName>
</protein>
<name>D2ZYK2_NEIM2</name>
<dbReference type="EMBL" id="ACDX02000014">
    <property type="protein sequence ID" value="EFC87801.1"/>
    <property type="molecule type" value="Genomic_DNA"/>
</dbReference>
<dbReference type="Proteomes" id="UP000003344">
    <property type="component" value="Unassembled WGS sequence"/>
</dbReference>
<keyword evidence="1" id="KW-1133">Transmembrane helix</keyword>
<sequence length="167" mass="18848">MKGRLKNVQTTFFMSLLSIIGRAELLTLVCIGGITRQAHSRRVAVVRLRSRFFVHQNLAVFPNLHGYAFTVFQLPFQYLRIGILTLVDRTAAFSRDITIFINHALLLTVGTGRIGSNGKTGNQRGKQNRFHGLDSLDGDDGFVIFGTIRLFVCVYYKMCLRHLNSGR</sequence>